<sequence>MILDQFVVDGLLKTLQLRTVGVYVAFPTANLFDFFNHGGFTAQEELLRANLEKLNLELLKLSKDLESSVLESANTITAIAGSVAMALGLFK</sequence>
<organism evidence="2 3">
    <name type="scientific">Parabacteroides distasonis</name>
    <dbReference type="NCBI Taxonomy" id="823"/>
    <lineage>
        <taxon>Bacteria</taxon>
        <taxon>Pseudomonadati</taxon>
        <taxon>Bacteroidota</taxon>
        <taxon>Bacteroidia</taxon>
        <taxon>Bacteroidales</taxon>
        <taxon>Tannerellaceae</taxon>
        <taxon>Parabacteroides</taxon>
    </lineage>
</organism>
<proteinExistence type="predicted"/>
<dbReference type="EMBL" id="WKMY01000001">
    <property type="protein sequence ID" value="MRY91747.1"/>
    <property type="molecule type" value="Genomic_DNA"/>
</dbReference>
<dbReference type="AlphaFoldDB" id="A0A7K0GPU2"/>
<keyword evidence="1" id="KW-0175">Coiled coil</keyword>
<dbReference type="Proteomes" id="UP000461276">
    <property type="component" value="Unassembled WGS sequence"/>
</dbReference>
<reference evidence="2 3" key="1">
    <citation type="journal article" date="2019" name="Nat. Med.">
        <title>A library of human gut bacterial isolates paired with longitudinal multiomics data enables mechanistic microbiome research.</title>
        <authorList>
            <person name="Poyet M."/>
            <person name="Groussin M."/>
            <person name="Gibbons S.M."/>
            <person name="Avila-Pacheco J."/>
            <person name="Jiang X."/>
            <person name="Kearney S.M."/>
            <person name="Perrotta A.R."/>
            <person name="Berdy B."/>
            <person name="Zhao S."/>
            <person name="Lieberman T.D."/>
            <person name="Swanson P.K."/>
            <person name="Smith M."/>
            <person name="Roesemann S."/>
            <person name="Alexander J.E."/>
            <person name="Rich S.A."/>
            <person name="Livny J."/>
            <person name="Vlamakis H."/>
            <person name="Clish C."/>
            <person name="Bullock K."/>
            <person name="Deik A."/>
            <person name="Scott J."/>
            <person name="Pierce K.A."/>
            <person name="Xavier R.J."/>
            <person name="Alm E.J."/>
        </authorList>
    </citation>
    <scope>NUCLEOTIDE SEQUENCE [LARGE SCALE GENOMIC DNA]</scope>
    <source>
        <strain evidence="2 3">BIOML-A9</strain>
    </source>
</reference>
<evidence type="ECO:0000313" key="3">
    <source>
        <dbReference type="Proteomes" id="UP000461276"/>
    </source>
</evidence>
<dbReference type="RefSeq" id="WP_154394815.1">
    <property type="nucleotide sequence ID" value="NZ_JAQMQB010000013.1"/>
</dbReference>
<accession>A0A7K0GPU2</accession>
<evidence type="ECO:0000256" key="1">
    <source>
        <dbReference type="SAM" id="Coils"/>
    </source>
</evidence>
<name>A0A7K0GPU2_PARDI</name>
<protein>
    <submittedName>
        <fullName evidence="2">Uncharacterized protein</fullName>
    </submittedName>
</protein>
<gene>
    <name evidence="2" type="ORF">GKD67_00510</name>
</gene>
<comment type="caution">
    <text evidence="2">The sequence shown here is derived from an EMBL/GenBank/DDBJ whole genome shotgun (WGS) entry which is preliminary data.</text>
</comment>
<evidence type="ECO:0000313" key="2">
    <source>
        <dbReference type="EMBL" id="MRY91747.1"/>
    </source>
</evidence>
<feature type="coiled-coil region" evidence="1">
    <location>
        <begin position="44"/>
        <end position="71"/>
    </location>
</feature>